<proteinExistence type="predicted"/>
<protein>
    <submittedName>
        <fullName evidence="1">Uncharacterized protein</fullName>
    </submittedName>
</protein>
<accession>A0AAW2ZFN5</accession>
<dbReference type="EMBL" id="JAOPGA020001342">
    <property type="protein sequence ID" value="KAL0487432.1"/>
    <property type="molecule type" value="Genomic_DNA"/>
</dbReference>
<dbReference type="AlphaFoldDB" id="A0AAW2ZFN5"/>
<reference evidence="1 2" key="1">
    <citation type="submission" date="2024-03" db="EMBL/GenBank/DDBJ databases">
        <title>The Acrasis kona genome and developmental transcriptomes reveal deep origins of eukaryotic multicellular pathways.</title>
        <authorList>
            <person name="Sheikh S."/>
            <person name="Fu C.-J."/>
            <person name="Brown M.W."/>
            <person name="Baldauf S.L."/>
        </authorList>
    </citation>
    <scope>NUCLEOTIDE SEQUENCE [LARGE SCALE GENOMIC DNA]</scope>
    <source>
        <strain evidence="1 2">ATCC MYA-3509</strain>
    </source>
</reference>
<evidence type="ECO:0000313" key="2">
    <source>
        <dbReference type="Proteomes" id="UP001431209"/>
    </source>
</evidence>
<evidence type="ECO:0000313" key="1">
    <source>
        <dbReference type="EMBL" id="KAL0487432.1"/>
    </source>
</evidence>
<dbReference type="Proteomes" id="UP001431209">
    <property type="component" value="Unassembled WGS sequence"/>
</dbReference>
<gene>
    <name evidence="1" type="ORF">AKO1_000836</name>
</gene>
<organism evidence="1 2">
    <name type="scientific">Acrasis kona</name>
    <dbReference type="NCBI Taxonomy" id="1008807"/>
    <lineage>
        <taxon>Eukaryota</taxon>
        <taxon>Discoba</taxon>
        <taxon>Heterolobosea</taxon>
        <taxon>Tetramitia</taxon>
        <taxon>Eutetramitia</taxon>
        <taxon>Acrasidae</taxon>
        <taxon>Acrasis</taxon>
    </lineage>
</organism>
<comment type="caution">
    <text evidence="1">The sequence shown here is derived from an EMBL/GenBank/DDBJ whole genome shotgun (WGS) entry which is preliminary data.</text>
</comment>
<keyword evidence="2" id="KW-1185">Reference proteome</keyword>
<sequence>MAENNIDIADRITVVVTTSPTRSNPSIDVVKTVFDSFKKVQGVHECRKILVFDGYDIAKENQKTLFSSGRISLEEEVAYNQYKQNVMELIANDDSFKNTEALMLTERMGYSWALKAAMKFVNTPYVFSCQHDYAFTAQDIPTLDILNLMDQHKDLINYVGFMSGSNVTYLQQIESTVIKLNKQNIPFTLKFPDDKVPLVKLNFWFDKNHIGRVDYYRRIVVSDGRCIVRRGDFVEDRLGQLIRKRVAVGGDEAHSIFGTYWYHPMPATPALRHLDGRRYLADGQINEYHPKAIHRNISLVQFMNTQSKYDVITKHLRVVDEEYLKKNFKIHTISHRVDSNPKGTISEPDTQYLFESGIILPRVFILEYVGSCEQLTSILNEEHFQSQPISVHGIHGVPTDEDQSDPIMYTTEPSQDVQHLIKKLSTRDQDDEEYTFYILVQTFGKLAIPTKNLQSAFTKPTHIQIKSKL</sequence>
<name>A0AAW2ZFN5_9EUKA</name>